<protein>
    <submittedName>
        <fullName evidence="2">Uncharacterized protein</fullName>
    </submittedName>
</protein>
<evidence type="ECO:0000313" key="3">
    <source>
        <dbReference type="Proteomes" id="UP000019335"/>
    </source>
</evidence>
<feature type="compositionally biased region" description="Pro residues" evidence="1">
    <location>
        <begin position="22"/>
        <end position="46"/>
    </location>
</feature>
<name>W7TT53_9STRA</name>
<evidence type="ECO:0000256" key="1">
    <source>
        <dbReference type="SAM" id="MobiDB-lite"/>
    </source>
</evidence>
<comment type="caution">
    <text evidence="2">The sequence shown here is derived from an EMBL/GenBank/DDBJ whole genome shotgun (WGS) entry which is preliminary data.</text>
</comment>
<feature type="region of interest" description="Disordered" evidence="1">
    <location>
        <begin position="1"/>
        <end position="167"/>
    </location>
</feature>
<dbReference type="EMBL" id="AZIL01001514">
    <property type="protein sequence ID" value="EWM23741.1"/>
    <property type="molecule type" value="Genomic_DNA"/>
</dbReference>
<organism evidence="2 3">
    <name type="scientific">Nannochloropsis gaditana</name>
    <dbReference type="NCBI Taxonomy" id="72520"/>
    <lineage>
        <taxon>Eukaryota</taxon>
        <taxon>Sar</taxon>
        <taxon>Stramenopiles</taxon>
        <taxon>Ochrophyta</taxon>
        <taxon>Eustigmatophyceae</taxon>
        <taxon>Eustigmatales</taxon>
        <taxon>Monodopsidaceae</taxon>
        <taxon>Nannochloropsis</taxon>
    </lineage>
</organism>
<accession>W7TT53</accession>
<dbReference type="AlphaFoldDB" id="W7TT53"/>
<feature type="compositionally biased region" description="Pro residues" evidence="1">
    <location>
        <begin position="1"/>
        <end position="14"/>
    </location>
</feature>
<sequence length="250" mass="25707">PPPPLLPPPPPAPLLLPQHFLPSPPLPPSFPPSPPLTTSPPAPPSSSPKSLPTTCLSRGNATSPLPPPPLPSLDHLSPGTSLLLTQVPPHHLSIAWEQENATSPRPSLPSSRPIAAIPPPPALASGPEGARTPEGVTVGEDVTAEREVWIGRKEEPTSEALRAPLPPSLPLSLPPSVPVDQSSYADRFTGLIGAEGILEEVETRQEGGGERGREGGREGGRGVALFCREGEVDGGLGGLGERVCGAVGSL</sequence>
<keyword evidence="3" id="KW-1185">Reference proteome</keyword>
<gene>
    <name evidence="2" type="ORF">Naga_102563g1</name>
</gene>
<evidence type="ECO:0000313" key="2">
    <source>
        <dbReference type="EMBL" id="EWM23741.1"/>
    </source>
</evidence>
<reference evidence="2 3" key="1">
    <citation type="journal article" date="2014" name="Mol. Plant">
        <title>Chromosome Scale Genome Assembly and Transcriptome Profiling of Nannochloropsis gaditana in Nitrogen Depletion.</title>
        <authorList>
            <person name="Corteggiani Carpinelli E."/>
            <person name="Telatin A."/>
            <person name="Vitulo N."/>
            <person name="Forcato C."/>
            <person name="D'Angelo M."/>
            <person name="Schiavon R."/>
            <person name="Vezzi A."/>
            <person name="Giacometti G.M."/>
            <person name="Morosinotto T."/>
            <person name="Valle G."/>
        </authorList>
    </citation>
    <scope>NUCLEOTIDE SEQUENCE [LARGE SCALE GENOMIC DNA]</scope>
    <source>
        <strain evidence="2 3">B-31</strain>
    </source>
</reference>
<proteinExistence type="predicted"/>
<feature type="region of interest" description="Disordered" evidence="1">
    <location>
        <begin position="201"/>
        <end position="220"/>
    </location>
</feature>
<dbReference type="Proteomes" id="UP000019335">
    <property type="component" value="Chromosome 16"/>
</dbReference>
<feature type="compositionally biased region" description="Low complexity" evidence="1">
    <location>
        <begin position="47"/>
        <end position="57"/>
    </location>
</feature>
<feature type="compositionally biased region" description="Basic and acidic residues" evidence="1">
    <location>
        <begin position="143"/>
        <end position="156"/>
    </location>
</feature>
<feature type="non-terminal residue" evidence="2">
    <location>
        <position position="1"/>
    </location>
</feature>
<feature type="compositionally biased region" description="Low complexity" evidence="1">
    <location>
        <begin position="103"/>
        <end position="115"/>
    </location>
</feature>